<keyword evidence="3 5" id="KW-1133">Transmembrane helix</keyword>
<keyword evidence="4 5" id="KW-0472">Membrane</keyword>
<sequence>MGKCNSSNEKERQEPAWNEFDQSMHAHEVSRSNETKLSDQVVSIWMMVLSCLLFALMGAFVKLASAHYSIGELVFYRSLIGLILMLGAARVQRGSLLTKYPKEHLLRSLCGAVALSLWFYSIGKLPLAMAMTLNYTAPIWMVLFVIISAQLKGYRKVSPFMPIAVTVGFGGVICILQPTLQDNQWWGGSVGLLSGIVSAIAFLQVAALGKLGEPGYRVVFYFSLVGMIIGVATVMLEGGFTSHTFKSILMLLAMGVLAAGAQWSLTYAFSNGKTLVNASLQYLTIAFSSVLGGLIFGDQITLMGIYGMILVVVSGVMAAYFRSKTSCYDPDARNTPHGFTRSLQHPIDK</sequence>
<feature type="transmembrane region" description="Helical" evidence="5">
    <location>
        <begin position="73"/>
        <end position="92"/>
    </location>
</feature>
<dbReference type="Pfam" id="PF00892">
    <property type="entry name" value="EamA"/>
    <property type="match status" value="1"/>
</dbReference>
<feature type="transmembrane region" description="Helical" evidence="5">
    <location>
        <begin position="280"/>
        <end position="297"/>
    </location>
</feature>
<dbReference type="InterPro" id="IPR037185">
    <property type="entry name" value="EmrE-like"/>
</dbReference>
<feature type="transmembrane region" description="Helical" evidence="5">
    <location>
        <begin position="127"/>
        <end position="147"/>
    </location>
</feature>
<dbReference type="PANTHER" id="PTHR22911:SF6">
    <property type="entry name" value="SOLUTE CARRIER FAMILY 35 MEMBER G1"/>
    <property type="match status" value="1"/>
</dbReference>
<keyword evidence="8" id="KW-1185">Reference proteome</keyword>
<dbReference type="Proteomes" id="UP000494115">
    <property type="component" value="Unassembled WGS sequence"/>
</dbReference>
<accession>A0A6S7CD02</accession>
<dbReference type="RefSeq" id="WP_246257221.1">
    <property type="nucleotide sequence ID" value="NZ_CADIKM010000008.1"/>
</dbReference>
<dbReference type="PANTHER" id="PTHR22911">
    <property type="entry name" value="ACYL-MALONYL CONDENSING ENZYME-RELATED"/>
    <property type="match status" value="1"/>
</dbReference>
<feature type="transmembrane region" description="Helical" evidence="5">
    <location>
        <begin position="185"/>
        <end position="206"/>
    </location>
</feature>
<evidence type="ECO:0000256" key="3">
    <source>
        <dbReference type="ARBA" id="ARBA00022989"/>
    </source>
</evidence>
<evidence type="ECO:0000256" key="5">
    <source>
        <dbReference type="SAM" id="Phobius"/>
    </source>
</evidence>
<reference evidence="7 8" key="1">
    <citation type="submission" date="2020-04" db="EMBL/GenBank/DDBJ databases">
        <authorList>
            <person name="De Canck E."/>
        </authorList>
    </citation>
    <scope>NUCLEOTIDE SEQUENCE [LARGE SCALE GENOMIC DNA]</scope>
    <source>
        <strain evidence="7 8">LMG 28138</strain>
    </source>
</reference>
<name>A0A6S7CD02_9BURK</name>
<feature type="transmembrane region" description="Helical" evidence="5">
    <location>
        <begin position="104"/>
        <end position="121"/>
    </location>
</feature>
<evidence type="ECO:0000313" key="7">
    <source>
        <dbReference type="EMBL" id="CAB3786647.1"/>
    </source>
</evidence>
<feature type="transmembrane region" description="Helical" evidence="5">
    <location>
        <begin position="303"/>
        <end position="321"/>
    </location>
</feature>
<organism evidence="7 8">
    <name type="scientific">Pararobbsia alpina</name>
    <dbReference type="NCBI Taxonomy" id="621374"/>
    <lineage>
        <taxon>Bacteria</taxon>
        <taxon>Pseudomonadati</taxon>
        <taxon>Pseudomonadota</taxon>
        <taxon>Betaproteobacteria</taxon>
        <taxon>Burkholderiales</taxon>
        <taxon>Burkholderiaceae</taxon>
        <taxon>Pararobbsia</taxon>
    </lineage>
</organism>
<dbReference type="GO" id="GO:0016020">
    <property type="term" value="C:membrane"/>
    <property type="evidence" value="ECO:0007669"/>
    <property type="project" value="UniProtKB-SubCell"/>
</dbReference>
<evidence type="ECO:0000256" key="4">
    <source>
        <dbReference type="ARBA" id="ARBA00023136"/>
    </source>
</evidence>
<feature type="transmembrane region" description="Helical" evidence="5">
    <location>
        <begin position="41"/>
        <end position="61"/>
    </location>
</feature>
<keyword evidence="2 5" id="KW-0812">Transmembrane</keyword>
<feature type="transmembrane region" description="Helical" evidence="5">
    <location>
        <begin position="218"/>
        <end position="236"/>
    </location>
</feature>
<evidence type="ECO:0000313" key="8">
    <source>
        <dbReference type="Proteomes" id="UP000494115"/>
    </source>
</evidence>
<feature type="transmembrane region" description="Helical" evidence="5">
    <location>
        <begin position="159"/>
        <end position="179"/>
    </location>
</feature>
<proteinExistence type="predicted"/>
<evidence type="ECO:0000259" key="6">
    <source>
        <dbReference type="Pfam" id="PF00892"/>
    </source>
</evidence>
<dbReference type="EMBL" id="CADIKM010000008">
    <property type="protein sequence ID" value="CAB3786647.1"/>
    <property type="molecule type" value="Genomic_DNA"/>
</dbReference>
<dbReference type="SUPFAM" id="SSF103481">
    <property type="entry name" value="Multidrug resistance efflux transporter EmrE"/>
    <property type="match status" value="2"/>
</dbReference>
<protein>
    <recommendedName>
        <fullName evidence="6">EamA domain-containing protein</fullName>
    </recommendedName>
</protein>
<dbReference type="InterPro" id="IPR000620">
    <property type="entry name" value="EamA_dom"/>
</dbReference>
<evidence type="ECO:0000256" key="1">
    <source>
        <dbReference type="ARBA" id="ARBA00004141"/>
    </source>
</evidence>
<feature type="domain" description="EamA" evidence="6">
    <location>
        <begin position="44"/>
        <end position="175"/>
    </location>
</feature>
<feature type="transmembrane region" description="Helical" evidence="5">
    <location>
        <begin position="248"/>
        <end position="268"/>
    </location>
</feature>
<evidence type="ECO:0000256" key="2">
    <source>
        <dbReference type="ARBA" id="ARBA00022692"/>
    </source>
</evidence>
<dbReference type="AlphaFoldDB" id="A0A6S7CD02"/>
<gene>
    <name evidence="7" type="ORF">LMG28138_02266</name>
</gene>
<comment type="subcellular location">
    <subcellularLocation>
        <location evidence="1">Membrane</location>
        <topology evidence="1">Multi-pass membrane protein</topology>
    </subcellularLocation>
</comment>